<name>A0A432DSN1_9FLAO</name>
<reference evidence="2 3" key="1">
    <citation type="submission" date="2018-12" db="EMBL/GenBank/DDBJ databases">
        <title>Draft Genome Sequence of Chryseobacterium arthrosphaerae strain ED882-96 Isolated from the Blood of a Patient with Liver Cirrhosis in Taiwan.</title>
        <authorList>
            <person name="Lin J.-N."/>
            <person name="Lai C.-H."/>
            <person name="Yang C.-H."/>
            <person name="Huang Y.-H."/>
        </authorList>
    </citation>
    <scope>NUCLEOTIDE SEQUENCE [LARGE SCALE GENOMIC DNA]</scope>
    <source>
        <strain evidence="2 3">ED882-96</strain>
    </source>
</reference>
<dbReference type="AlphaFoldDB" id="A0A432DSN1"/>
<protein>
    <submittedName>
        <fullName evidence="2">Uncharacterized protein</fullName>
    </submittedName>
</protein>
<evidence type="ECO:0000313" key="2">
    <source>
        <dbReference type="EMBL" id="RTZ46155.1"/>
    </source>
</evidence>
<proteinExistence type="predicted"/>
<gene>
    <name evidence="2" type="ORF">EJ377_17080</name>
</gene>
<dbReference type="Proteomes" id="UP000276953">
    <property type="component" value="Unassembled WGS sequence"/>
</dbReference>
<organism evidence="2 3">
    <name type="scientific">Chryseobacterium arthrosphaerae</name>
    <dbReference type="NCBI Taxonomy" id="651561"/>
    <lineage>
        <taxon>Bacteria</taxon>
        <taxon>Pseudomonadati</taxon>
        <taxon>Bacteroidota</taxon>
        <taxon>Flavobacteriia</taxon>
        <taxon>Flavobacteriales</taxon>
        <taxon>Weeksellaceae</taxon>
        <taxon>Chryseobacterium group</taxon>
        <taxon>Chryseobacterium</taxon>
    </lineage>
</organism>
<feature type="chain" id="PRO_5019371801" evidence="1">
    <location>
        <begin position="22"/>
        <end position="79"/>
    </location>
</feature>
<keyword evidence="1" id="KW-0732">Signal</keyword>
<evidence type="ECO:0000313" key="3">
    <source>
        <dbReference type="Proteomes" id="UP000276953"/>
    </source>
</evidence>
<sequence length="79" mass="8722">MNLFKIALTIAGMAVYSDSMAAFHGNSGLSGATAETNINHMTMDTIRPNQTIIDLAGHQVPVVKDGLYDRFRSNPRYRH</sequence>
<dbReference type="EMBL" id="RYFC01000003">
    <property type="protein sequence ID" value="RTZ46155.1"/>
    <property type="molecule type" value="Genomic_DNA"/>
</dbReference>
<feature type="signal peptide" evidence="1">
    <location>
        <begin position="1"/>
        <end position="21"/>
    </location>
</feature>
<comment type="caution">
    <text evidence="2">The sequence shown here is derived from an EMBL/GenBank/DDBJ whole genome shotgun (WGS) entry which is preliminary data.</text>
</comment>
<evidence type="ECO:0000256" key="1">
    <source>
        <dbReference type="SAM" id="SignalP"/>
    </source>
</evidence>
<accession>A0A432DSN1</accession>